<evidence type="ECO:0000256" key="2">
    <source>
        <dbReference type="ARBA" id="ARBA00022448"/>
    </source>
</evidence>
<evidence type="ECO:0000313" key="10">
    <source>
        <dbReference type="Proteomes" id="UP001597497"/>
    </source>
</evidence>
<keyword evidence="10" id="KW-1185">Reference proteome</keyword>
<dbReference type="PANTHER" id="PTHR30151:SF20">
    <property type="entry name" value="ABC TRANSPORTER PERMEASE PROTEIN HI_0355-RELATED"/>
    <property type="match status" value="1"/>
</dbReference>
<feature type="transmembrane region" description="Helical" evidence="7">
    <location>
        <begin position="128"/>
        <end position="148"/>
    </location>
</feature>
<dbReference type="InterPro" id="IPR035906">
    <property type="entry name" value="MetI-like_sf"/>
</dbReference>
<comment type="subcellular location">
    <subcellularLocation>
        <location evidence="1 7">Cell membrane</location>
        <topology evidence="1 7">Multi-pass membrane protein</topology>
    </subcellularLocation>
</comment>
<keyword evidence="4 7" id="KW-0812">Transmembrane</keyword>
<evidence type="ECO:0000256" key="1">
    <source>
        <dbReference type="ARBA" id="ARBA00004651"/>
    </source>
</evidence>
<keyword evidence="3" id="KW-1003">Cell membrane</keyword>
<sequence length="261" mass="29128">MKKWKKGLQKGWPACTAAILLLMCWEWGIRLDWISVPSYILPMPSEIGVTFVQDFGTLMEKTGNTVKRVLIGFAIGSGIGITTAVLMHLIPFTHRLLYPYLIVSQNIPIIALAPLLAIWFGFNQAPHLIIITLVCFFPVAISGLSGFAQTDRMMLSYMRMSGASRWQFFTKLEFPYGLPSLFSGLKISSTYSVMGAVFAEWSAAGRQQGIAAYMKISQSGFQVDRVFVCFFIIVLLSLLMISLIKGIEAVTLKWKHSEPNV</sequence>
<feature type="transmembrane region" description="Helical" evidence="7">
    <location>
        <begin position="69"/>
        <end position="90"/>
    </location>
</feature>
<feature type="transmembrane region" description="Helical" evidence="7">
    <location>
        <begin position="97"/>
        <end position="122"/>
    </location>
</feature>
<feature type="transmembrane region" description="Helical" evidence="7">
    <location>
        <begin position="223"/>
        <end position="244"/>
    </location>
</feature>
<protein>
    <submittedName>
        <fullName evidence="9">ABC transporter permease</fullName>
    </submittedName>
</protein>
<accession>A0ABW5R871</accession>
<dbReference type="RefSeq" id="WP_379928026.1">
    <property type="nucleotide sequence ID" value="NZ_JBHUMM010000005.1"/>
</dbReference>
<dbReference type="EMBL" id="JBHUMM010000005">
    <property type="protein sequence ID" value="MFD2670619.1"/>
    <property type="molecule type" value="Genomic_DNA"/>
</dbReference>
<dbReference type="Pfam" id="PF00528">
    <property type="entry name" value="BPD_transp_1"/>
    <property type="match status" value="1"/>
</dbReference>
<keyword evidence="6 7" id="KW-0472">Membrane</keyword>
<evidence type="ECO:0000256" key="7">
    <source>
        <dbReference type="RuleBase" id="RU363032"/>
    </source>
</evidence>
<evidence type="ECO:0000256" key="6">
    <source>
        <dbReference type="ARBA" id="ARBA00023136"/>
    </source>
</evidence>
<dbReference type="SUPFAM" id="SSF161098">
    <property type="entry name" value="MetI-like"/>
    <property type="match status" value="1"/>
</dbReference>
<evidence type="ECO:0000259" key="8">
    <source>
        <dbReference type="PROSITE" id="PS50928"/>
    </source>
</evidence>
<proteinExistence type="inferred from homology"/>
<name>A0ABW5R871_9BACL</name>
<evidence type="ECO:0000256" key="4">
    <source>
        <dbReference type="ARBA" id="ARBA00022692"/>
    </source>
</evidence>
<dbReference type="Gene3D" id="1.10.3720.10">
    <property type="entry name" value="MetI-like"/>
    <property type="match status" value="1"/>
</dbReference>
<gene>
    <name evidence="9" type="ORF">ACFSUC_03215</name>
</gene>
<comment type="caution">
    <text evidence="9">The sequence shown here is derived from an EMBL/GenBank/DDBJ whole genome shotgun (WGS) entry which is preliminary data.</text>
</comment>
<evidence type="ECO:0000256" key="5">
    <source>
        <dbReference type="ARBA" id="ARBA00022989"/>
    </source>
</evidence>
<comment type="similarity">
    <text evidence="7">Belongs to the binding-protein-dependent transport system permease family.</text>
</comment>
<evidence type="ECO:0000313" key="9">
    <source>
        <dbReference type="EMBL" id="MFD2670619.1"/>
    </source>
</evidence>
<dbReference type="Proteomes" id="UP001597497">
    <property type="component" value="Unassembled WGS sequence"/>
</dbReference>
<evidence type="ECO:0000256" key="3">
    <source>
        <dbReference type="ARBA" id="ARBA00022475"/>
    </source>
</evidence>
<dbReference type="PANTHER" id="PTHR30151">
    <property type="entry name" value="ALKANE SULFONATE ABC TRANSPORTER-RELATED, MEMBRANE SUBUNIT"/>
    <property type="match status" value="1"/>
</dbReference>
<dbReference type="InterPro" id="IPR000515">
    <property type="entry name" value="MetI-like"/>
</dbReference>
<feature type="domain" description="ABC transmembrane type-1" evidence="8">
    <location>
        <begin position="62"/>
        <end position="244"/>
    </location>
</feature>
<dbReference type="CDD" id="cd06261">
    <property type="entry name" value="TM_PBP2"/>
    <property type="match status" value="1"/>
</dbReference>
<keyword evidence="2 7" id="KW-0813">Transport</keyword>
<dbReference type="PROSITE" id="PS50928">
    <property type="entry name" value="ABC_TM1"/>
    <property type="match status" value="1"/>
</dbReference>
<keyword evidence="5 7" id="KW-1133">Transmembrane helix</keyword>
<organism evidence="9 10">
    <name type="scientific">Marinicrinis sediminis</name>
    <dbReference type="NCBI Taxonomy" id="1652465"/>
    <lineage>
        <taxon>Bacteria</taxon>
        <taxon>Bacillati</taxon>
        <taxon>Bacillota</taxon>
        <taxon>Bacilli</taxon>
        <taxon>Bacillales</taxon>
        <taxon>Paenibacillaceae</taxon>
    </lineage>
</organism>
<reference evidence="10" key="1">
    <citation type="journal article" date="2019" name="Int. J. Syst. Evol. Microbiol.">
        <title>The Global Catalogue of Microorganisms (GCM) 10K type strain sequencing project: providing services to taxonomists for standard genome sequencing and annotation.</title>
        <authorList>
            <consortium name="The Broad Institute Genomics Platform"/>
            <consortium name="The Broad Institute Genome Sequencing Center for Infectious Disease"/>
            <person name="Wu L."/>
            <person name="Ma J."/>
        </authorList>
    </citation>
    <scope>NUCLEOTIDE SEQUENCE [LARGE SCALE GENOMIC DNA]</scope>
    <source>
        <strain evidence="10">KCTC 33676</strain>
    </source>
</reference>